<evidence type="ECO:0000313" key="23">
    <source>
        <dbReference type="EMBL" id="GKV48450.1"/>
    </source>
</evidence>
<dbReference type="SMART" id="SM00369">
    <property type="entry name" value="LRR_TYP"/>
    <property type="match status" value="5"/>
</dbReference>
<evidence type="ECO:0000256" key="18">
    <source>
        <dbReference type="ARBA" id="ARBA00048679"/>
    </source>
</evidence>
<evidence type="ECO:0000256" key="9">
    <source>
        <dbReference type="ARBA" id="ARBA00022737"/>
    </source>
</evidence>
<evidence type="ECO:0000313" key="24">
    <source>
        <dbReference type="Proteomes" id="UP001054252"/>
    </source>
</evidence>
<evidence type="ECO:0000256" key="7">
    <source>
        <dbReference type="ARBA" id="ARBA00022692"/>
    </source>
</evidence>
<dbReference type="Proteomes" id="UP001054252">
    <property type="component" value="Unassembled WGS sequence"/>
</dbReference>
<feature type="binding site" evidence="19">
    <location>
        <position position="444"/>
    </location>
    <ligand>
        <name>ATP</name>
        <dbReference type="ChEBI" id="CHEBI:30616"/>
    </ligand>
</feature>
<keyword evidence="11" id="KW-0418">Kinase</keyword>
<sequence length="659" mass="72634">MTSSSSVLIASIVATVIWVTILTAALIMVAVAESQESEAQALLDCGWWNDYVDIDDHCSWPGVTCNHDRSVIEISPQIYLNLGERFTKLNFSAFLNLLRLDLNNQGLNGSIPSGLGHLTKLTTLSLGSNQLSGSIPPEIGKLHNLVVLNLSSNSLSGPLSTILGLSSDLNYLNLRKNHIIGSIPLEIANLKNLSYLNMGGNQIHGPLPPTLGLIPGDIANAESLKFLKLMRNRFSGEIPSELGNLTNLVTLDLSHNRLTVELSLSNNCLTGSIPIHVGHLYRLSRIDISYNFIGGKIPSQLGDLPNLETLNLSYNNLLGQIPITLLHFPKSSFIGNKGLYHRHLSNKALRRVKIILPTTISVVLVSLALLLLSRRKHGAKSREAYPSPTKNGDIFSIWNFDGRIAYEDIIEATEDFDIKYCIGTGGYGSVYRAQLPSGQVVALKKLHRREVEEPTFDKSFKNEVKMLTEIRHRNIVKLHGFCLHRRCRFLDPDSSNYTVLAGTYGYIAPELAYTIAMSEKCDVFSFGVVALEVLMGRHPGELLTMSSSPSSLQNAMLSDILDVRLSPPRSRNIIQNILVAATLAFACLHAKPKSRPTMKFVSQQFVARQRRLLKPFPTISLLELVNSELEMKNGIESQPKVSSHPVKSHGSSSNEILDV</sequence>
<dbReference type="InterPro" id="IPR003591">
    <property type="entry name" value="Leu-rich_rpt_typical-subtyp"/>
</dbReference>
<evidence type="ECO:0000256" key="14">
    <source>
        <dbReference type="ARBA" id="ARBA00023136"/>
    </source>
</evidence>
<evidence type="ECO:0000256" key="20">
    <source>
        <dbReference type="SAM" id="MobiDB-lite"/>
    </source>
</evidence>
<dbReference type="FunFam" id="3.30.200.20:FF:000309">
    <property type="entry name" value="Leucine-rich repeat receptor protein kinase MSP1"/>
    <property type="match status" value="1"/>
</dbReference>
<evidence type="ECO:0000256" key="5">
    <source>
        <dbReference type="ARBA" id="ARBA00022614"/>
    </source>
</evidence>
<evidence type="ECO:0000256" key="6">
    <source>
        <dbReference type="ARBA" id="ARBA00022679"/>
    </source>
</evidence>
<evidence type="ECO:0000256" key="16">
    <source>
        <dbReference type="ARBA" id="ARBA00023180"/>
    </source>
</evidence>
<dbReference type="Pfam" id="PF00069">
    <property type="entry name" value="Pkinase"/>
    <property type="match status" value="2"/>
</dbReference>
<dbReference type="Gene3D" id="3.80.10.10">
    <property type="entry name" value="Ribonuclease Inhibitor"/>
    <property type="match status" value="3"/>
</dbReference>
<dbReference type="SUPFAM" id="SSF52058">
    <property type="entry name" value="L domain-like"/>
    <property type="match status" value="1"/>
</dbReference>
<dbReference type="GO" id="GO:0016020">
    <property type="term" value="C:membrane"/>
    <property type="evidence" value="ECO:0007669"/>
    <property type="project" value="UniProtKB-SubCell"/>
</dbReference>
<dbReference type="EC" id="2.7.11.1" evidence="2"/>
<dbReference type="PRINTS" id="PR00019">
    <property type="entry name" value="LEURICHRPT"/>
</dbReference>
<evidence type="ECO:0000256" key="8">
    <source>
        <dbReference type="ARBA" id="ARBA00022729"/>
    </source>
</evidence>
<dbReference type="InterPro" id="IPR025875">
    <property type="entry name" value="Leu-rich_rpt_4"/>
</dbReference>
<dbReference type="InterPro" id="IPR017441">
    <property type="entry name" value="Protein_kinase_ATP_BS"/>
</dbReference>
<dbReference type="PROSITE" id="PS50011">
    <property type="entry name" value="PROTEIN_KINASE_DOM"/>
    <property type="match status" value="1"/>
</dbReference>
<feature type="compositionally biased region" description="Low complexity" evidence="20">
    <location>
        <begin position="640"/>
        <end position="653"/>
    </location>
</feature>
<keyword evidence="16" id="KW-0325">Glycoprotein</keyword>
<evidence type="ECO:0000256" key="3">
    <source>
        <dbReference type="ARBA" id="ARBA00022527"/>
    </source>
</evidence>
<dbReference type="Pfam" id="PF00560">
    <property type="entry name" value="LRR_1"/>
    <property type="match status" value="3"/>
</dbReference>
<dbReference type="GO" id="GO:0005524">
    <property type="term" value="F:ATP binding"/>
    <property type="evidence" value="ECO:0007669"/>
    <property type="project" value="UniProtKB-UniRule"/>
</dbReference>
<evidence type="ECO:0000256" key="17">
    <source>
        <dbReference type="ARBA" id="ARBA00047899"/>
    </source>
</evidence>
<dbReference type="Pfam" id="PF13855">
    <property type="entry name" value="LRR_8"/>
    <property type="match status" value="1"/>
</dbReference>
<comment type="subcellular location">
    <subcellularLocation>
        <location evidence="1">Membrane</location>
        <topology evidence="1">Single-pass type I membrane protein</topology>
    </subcellularLocation>
</comment>
<feature type="domain" description="Protein kinase" evidence="22">
    <location>
        <begin position="416"/>
        <end position="659"/>
    </location>
</feature>
<organism evidence="23 24">
    <name type="scientific">Rubroshorea leprosula</name>
    <dbReference type="NCBI Taxonomy" id="152421"/>
    <lineage>
        <taxon>Eukaryota</taxon>
        <taxon>Viridiplantae</taxon>
        <taxon>Streptophyta</taxon>
        <taxon>Embryophyta</taxon>
        <taxon>Tracheophyta</taxon>
        <taxon>Spermatophyta</taxon>
        <taxon>Magnoliopsida</taxon>
        <taxon>eudicotyledons</taxon>
        <taxon>Gunneridae</taxon>
        <taxon>Pentapetalae</taxon>
        <taxon>rosids</taxon>
        <taxon>malvids</taxon>
        <taxon>Malvales</taxon>
        <taxon>Dipterocarpaceae</taxon>
        <taxon>Rubroshorea</taxon>
    </lineage>
</organism>
<gene>
    <name evidence="23" type="ORF">SLEP1_g55263</name>
</gene>
<proteinExistence type="predicted"/>
<name>A0AAV5MFY6_9ROSI</name>
<keyword evidence="12 19" id="KW-0067">ATP-binding</keyword>
<dbReference type="InterPro" id="IPR011009">
    <property type="entry name" value="Kinase-like_dom_sf"/>
</dbReference>
<comment type="catalytic activity">
    <reaction evidence="17">
        <text>L-threonyl-[protein] + ATP = O-phospho-L-threonyl-[protein] + ADP + H(+)</text>
        <dbReference type="Rhea" id="RHEA:46608"/>
        <dbReference type="Rhea" id="RHEA-COMP:11060"/>
        <dbReference type="Rhea" id="RHEA-COMP:11605"/>
        <dbReference type="ChEBI" id="CHEBI:15378"/>
        <dbReference type="ChEBI" id="CHEBI:30013"/>
        <dbReference type="ChEBI" id="CHEBI:30616"/>
        <dbReference type="ChEBI" id="CHEBI:61977"/>
        <dbReference type="ChEBI" id="CHEBI:456216"/>
        <dbReference type="EC" id="2.7.11.1"/>
    </reaction>
</comment>
<keyword evidence="5" id="KW-0433">Leucine-rich repeat</keyword>
<reference evidence="23 24" key="1">
    <citation type="journal article" date="2021" name="Commun. Biol.">
        <title>The genome of Shorea leprosula (Dipterocarpaceae) highlights the ecological relevance of drought in aseasonal tropical rainforests.</title>
        <authorList>
            <person name="Ng K.K.S."/>
            <person name="Kobayashi M.J."/>
            <person name="Fawcett J.A."/>
            <person name="Hatakeyama M."/>
            <person name="Paape T."/>
            <person name="Ng C.H."/>
            <person name="Ang C.C."/>
            <person name="Tnah L.H."/>
            <person name="Lee C.T."/>
            <person name="Nishiyama T."/>
            <person name="Sese J."/>
            <person name="O'Brien M.J."/>
            <person name="Copetti D."/>
            <person name="Mohd Noor M.I."/>
            <person name="Ong R.C."/>
            <person name="Putra M."/>
            <person name="Sireger I.Z."/>
            <person name="Indrioko S."/>
            <person name="Kosugi Y."/>
            <person name="Izuno A."/>
            <person name="Isagi Y."/>
            <person name="Lee S.L."/>
            <person name="Shimizu K.K."/>
        </authorList>
    </citation>
    <scope>NUCLEOTIDE SEQUENCE [LARGE SCALE GENOMIC DNA]</scope>
    <source>
        <strain evidence="23">214</strain>
    </source>
</reference>
<dbReference type="InterPro" id="IPR051420">
    <property type="entry name" value="Ser_Thr_Kinases_DiverseReg"/>
</dbReference>
<dbReference type="AlphaFoldDB" id="A0AAV5MFY6"/>
<dbReference type="Gene3D" id="1.10.510.10">
    <property type="entry name" value="Transferase(Phosphotransferase) domain 1"/>
    <property type="match status" value="1"/>
</dbReference>
<evidence type="ECO:0000256" key="13">
    <source>
        <dbReference type="ARBA" id="ARBA00022989"/>
    </source>
</evidence>
<dbReference type="Gene3D" id="3.30.200.20">
    <property type="entry name" value="Phosphorylase Kinase, domain 1"/>
    <property type="match status" value="1"/>
</dbReference>
<keyword evidence="13 21" id="KW-1133">Transmembrane helix</keyword>
<keyword evidence="3" id="KW-0723">Serine/threonine-protein kinase</keyword>
<evidence type="ECO:0000256" key="15">
    <source>
        <dbReference type="ARBA" id="ARBA00023170"/>
    </source>
</evidence>
<evidence type="ECO:0000256" key="10">
    <source>
        <dbReference type="ARBA" id="ARBA00022741"/>
    </source>
</evidence>
<keyword evidence="7 21" id="KW-0812">Transmembrane</keyword>
<keyword evidence="9" id="KW-0677">Repeat</keyword>
<dbReference type="InterPro" id="IPR000719">
    <property type="entry name" value="Prot_kinase_dom"/>
</dbReference>
<feature type="transmembrane region" description="Helical" evidence="21">
    <location>
        <begin position="354"/>
        <end position="372"/>
    </location>
</feature>
<dbReference type="InterPro" id="IPR032675">
    <property type="entry name" value="LRR_dom_sf"/>
</dbReference>
<dbReference type="PANTHER" id="PTHR48005:SF16">
    <property type="entry name" value="MDIS1-INTERACTING RECEPTOR LIKE KINASE 2-LIKE ISOFORM X1"/>
    <property type="match status" value="1"/>
</dbReference>
<protein>
    <recommendedName>
        <fullName evidence="2">non-specific serine/threonine protein kinase</fullName>
        <ecNumber evidence="2">2.7.11.1</ecNumber>
    </recommendedName>
</protein>
<dbReference type="SMART" id="SM00365">
    <property type="entry name" value="LRR_SD22"/>
    <property type="match status" value="3"/>
</dbReference>
<feature type="region of interest" description="Disordered" evidence="20">
    <location>
        <begin position="636"/>
        <end position="659"/>
    </location>
</feature>
<keyword evidence="10 19" id="KW-0547">Nucleotide-binding</keyword>
<keyword evidence="6" id="KW-0808">Transferase</keyword>
<evidence type="ECO:0000256" key="2">
    <source>
        <dbReference type="ARBA" id="ARBA00012513"/>
    </source>
</evidence>
<evidence type="ECO:0000256" key="4">
    <source>
        <dbReference type="ARBA" id="ARBA00022553"/>
    </source>
</evidence>
<evidence type="ECO:0000256" key="19">
    <source>
        <dbReference type="PROSITE-ProRule" id="PRU10141"/>
    </source>
</evidence>
<keyword evidence="4" id="KW-0597">Phosphoprotein</keyword>
<dbReference type="SUPFAM" id="SSF56112">
    <property type="entry name" value="Protein kinase-like (PK-like)"/>
    <property type="match status" value="1"/>
</dbReference>
<keyword evidence="8" id="KW-0732">Signal</keyword>
<dbReference type="Pfam" id="PF12799">
    <property type="entry name" value="LRR_4"/>
    <property type="match status" value="1"/>
</dbReference>
<dbReference type="InterPro" id="IPR001611">
    <property type="entry name" value="Leu-rich_rpt"/>
</dbReference>
<dbReference type="EMBL" id="BPVZ01000257">
    <property type="protein sequence ID" value="GKV48450.1"/>
    <property type="molecule type" value="Genomic_DNA"/>
</dbReference>
<evidence type="ECO:0000259" key="22">
    <source>
        <dbReference type="PROSITE" id="PS50011"/>
    </source>
</evidence>
<dbReference type="PROSITE" id="PS51450">
    <property type="entry name" value="LRR"/>
    <property type="match status" value="1"/>
</dbReference>
<comment type="caution">
    <text evidence="23">The sequence shown here is derived from an EMBL/GenBank/DDBJ whole genome shotgun (WGS) entry which is preliminary data.</text>
</comment>
<dbReference type="PANTHER" id="PTHR48005">
    <property type="entry name" value="LEUCINE RICH REPEAT KINASE 2"/>
    <property type="match status" value="1"/>
</dbReference>
<feature type="transmembrane region" description="Helical" evidence="21">
    <location>
        <begin position="7"/>
        <end position="32"/>
    </location>
</feature>
<evidence type="ECO:0000256" key="12">
    <source>
        <dbReference type="ARBA" id="ARBA00022840"/>
    </source>
</evidence>
<keyword evidence="24" id="KW-1185">Reference proteome</keyword>
<keyword evidence="14 21" id="KW-0472">Membrane</keyword>
<dbReference type="GO" id="GO:0004674">
    <property type="term" value="F:protein serine/threonine kinase activity"/>
    <property type="evidence" value="ECO:0007669"/>
    <property type="project" value="UniProtKB-KW"/>
</dbReference>
<dbReference type="FunFam" id="3.80.10.10:FF:000400">
    <property type="entry name" value="Nuclear pore complex protein NUP107"/>
    <property type="match status" value="1"/>
</dbReference>
<evidence type="ECO:0000256" key="21">
    <source>
        <dbReference type="SAM" id="Phobius"/>
    </source>
</evidence>
<evidence type="ECO:0000256" key="1">
    <source>
        <dbReference type="ARBA" id="ARBA00004479"/>
    </source>
</evidence>
<accession>A0AAV5MFY6</accession>
<dbReference type="PROSITE" id="PS00107">
    <property type="entry name" value="PROTEIN_KINASE_ATP"/>
    <property type="match status" value="1"/>
</dbReference>
<comment type="catalytic activity">
    <reaction evidence="18">
        <text>L-seryl-[protein] + ATP = O-phospho-L-seryl-[protein] + ADP + H(+)</text>
        <dbReference type="Rhea" id="RHEA:17989"/>
        <dbReference type="Rhea" id="RHEA-COMP:9863"/>
        <dbReference type="Rhea" id="RHEA-COMP:11604"/>
        <dbReference type="ChEBI" id="CHEBI:15378"/>
        <dbReference type="ChEBI" id="CHEBI:29999"/>
        <dbReference type="ChEBI" id="CHEBI:30616"/>
        <dbReference type="ChEBI" id="CHEBI:83421"/>
        <dbReference type="ChEBI" id="CHEBI:456216"/>
        <dbReference type="EC" id="2.7.11.1"/>
    </reaction>
</comment>
<keyword evidence="15" id="KW-0675">Receptor</keyword>
<evidence type="ECO:0000256" key="11">
    <source>
        <dbReference type="ARBA" id="ARBA00022777"/>
    </source>
</evidence>